<feature type="transmembrane region" description="Helical" evidence="8">
    <location>
        <begin position="110"/>
        <end position="128"/>
    </location>
</feature>
<keyword evidence="3" id="KW-0328">Glycosyltransferase</keyword>
<evidence type="ECO:0000256" key="5">
    <source>
        <dbReference type="ARBA" id="ARBA00022692"/>
    </source>
</evidence>
<name>A0A016V416_9BILA</name>
<evidence type="ECO:0008006" key="11">
    <source>
        <dbReference type="Google" id="ProtNLM"/>
    </source>
</evidence>
<feature type="transmembrane region" description="Helical" evidence="8">
    <location>
        <begin position="161"/>
        <end position="178"/>
    </location>
</feature>
<dbReference type="GO" id="GO:0000030">
    <property type="term" value="F:mannosyltransferase activity"/>
    <property type="evidence" value="ECO:0007669"/>
    <property type="project" value="TreeGrafter"/>
</dbReference>
<organism evidence="9 10">
    <name type="scientific">Ancylostoma ceylanicum</name>
    <dbReference type="NCBI Taxonomy" id="53326"/>
    <lineage>
        <taxon>Eukaryota</taxon>
        <taxon>Metazoa</taxon>
        <taxon>Ecdysozoa</taxon>
        <taxon>Nematoda</taxon>
        <taxon>Chromadorea</taxon>
        <taxon>Rhabditida</taxon>
        <taxon>Rhabditina</taxon>
        <taxon>Rhabditomorpha</taxon>
        <taxon>Strongyloidea</taxon>
        <taxon>Ancylostomatidae</taxon>
        <taxon>Ancylostomatinae</taxon>
        <taxon>Ancylostoma</taxon>
    </lineage>
</organism>
<reference evidence="10" key="1">
    <citation type="journal article" date="2015" name="Nat. Genet.">
        <title>The genome and transcriptome of the zoonotic hookworm Ancylostoma ceylanicum identify infection-specific gene families.</title>
        <authorList>
            <person name="Schwarz E.M."/>
            <person name="Hu Y."/>
            <person name="Antoshechkin I."/>
            <person name="Miller M.M."/>
            <person name="Sternberg P.W."/>
            <person name="Aroian R.V."/>
        </authorList>
    </citation>
    <scope>NUCLEOTIDE SEQUENCE</scope>
    <source>
        <strain evidence="10">HY135</strain>
    </source>
</reference>
<protein>
    <recommendedName>
        <fullName evidence="11">Reverse transcriptase domain-containing protein</fullName>
    </recommendedName>
</protein>
<feature type="transmembrane region" description="Helical" evidence="8">
    <location>
        <begin position="66"/>
        <end position="90"/>
    </location>
</feature>
<evidence type="ECO:0000256" key="4">
    <source>
        <dbReference type="ARBA" id="ARBA00022679"/>
    </source>
</evidence>
<keyword evidence="10" id="KW-1185">Reference proteome</keyword>
<evidence type="ECO:0000256" key="1">
    <source>
        <dbReference type="ARBA" id="ARBA00004141"/>
    </source>
</evidence>
<evidence type="ECO:0000313" key="9">
    <source>
        <dbReference type="EMBL" id="EYC21752.1"/>
    </source>
</evidence>
<comment type="similarity">
    <text evidence="2">Belongs to the dpy-19 family.</text>
</comment>
<gene>
    <name evidence="9" type="primary">Acey_s0018.g3511</name>
    <name evidence="9" type="ORF">Y032_0018g3511</name>
</gene>
<comment type="subcellular location">
    <subcellularLocation>
        <location evidence="1">Membrane</location>
        <topology evidence="1">Multi-pass membrane protein</topology>
    </subcellularLocation>
</comment>
<dbReference type="InterPro" id="IPR018732">
    <property type="entry name" value="Dpy-19/Dpy-19-like"/>
</dbReference>
<keyword evidence="5 8" id="KW-0812">Transmembrane</keyword>
<evidence type="ECO:0000256" key="2">
    <source>
        <dbReference type="ARBA" id="ARBA00008744"/>
    </source>
</evidence>
<accession>A0A016V416</accession>
<keyword evidence="6 8" id="KW-1133">Transmembrane helix</keyword>
<keyword evidence="7 8" id="KW-0472">Membrane</keyword>
<evidence type="ECO:0000256" key="7">
    <source>
        <dbReference type="ARBA" id="ARBA00023136"/>
    </source>
</evidence>
<comment type="caution">
    <text evidence="9">The sequence shown here is derived from an EMBL/GenBank/DDBJ whole genome shotgun (WGS) entry which is preliminary data.</text>
</comment>
<proteinExistence type="inferred from homology"/>
<evidence type="ECO:0000256" key="8">
    <source>
        <dbReference type="SAM" id="Phobius"/>
    </source>
</evidence>
<evidence type="ECO:0000256" key="6">
    <source>
        <dbReference type="ARBA" id="ARBA00022989"/>
    </source>
</evidence>
<dbReference type="GO" id="GO:0005637">
    <property type="term" value="C:nuclear inner membrane"/>
    <property type="evidence" value="ECO:0007669"/>
    <property type="project" value="TreeGrafter"/>
</dbReference>
<dbReference type="PANTHER" id="PTHR31488">
    <property type="entry name" value="DPY-19-LIKE 1, LIKE (H. SAPIENS)"/>
    <property type="match status" value="1"/>
</dbReference>
<sequence length="342" mass="39414">MEDLEDCAAVQEHHLRFADDIVLITPNIGQAERMLADHRHDGQTSSRSPLKNDMMLFVFLERTERIGLPCSWIIPCAMLGILLFVVCFFVTEREELLCRSRERGKAYADIFYNVVQTFCYSVMALLIMRLKLFMTPHLCISCAILANNKMMKAINIRLNRHIHAVLIIAIISAMAFTGKPKVEKLLRLEGNYIHSEDKPFFEWILTETRENDVFAGSMLITAMIKLSTLRPILNHPHYEDARMRKTTEKVYSLLSRKPISEVHSTLKMTGANYVVFLLSDCSAEPTDQPLCSFQRLWDGYDKENIHRISNCDLIEIAVNQHDPSVILPFTIAYERDYLVLKI</sequence>
<dbReference type="Proteomes" id="UP000024635">
    <property type="component" value="Unassembled WGS sequence"/>
</dbReference>
<keyword evidence="4" id="KW-0808">Transferase</keyword>
<evidence type="ECO:0000256" key="3">
    <source>
        <dbReference type="ARBA" id="ARBA00022676"/>
    </source>
</evidence>
<dbReference type="EMBL" id="JARK01001354">
    <property type="protein sequence ID" value="EYC21752.1"/>
    <property type="molecule type" value="Genomic_DNA"/>
</dbReference>
<evidence type="ECO:0000313" key="10">
    <source>
        <dbReference type="Proteomes" id="UP000024635"/>
    </source>
</evidence>
<dbReference type="OrthoDB" id="6019623at2759"/>
<dbReference type="Pfam" id="PF10034">
    <property type="entry name" value="Dpy19"/>
    <property type="match status" value="1"/>
</dbReference>
<dbReference type="PANTHER" id="PTHR31488:SF1">
    <property type="entry name" value="C-MANNOSYLTRANSFERASE DPY19L1"/>
    <property type="match status" value="1"/>
</dbReference>
<dbReference type="AlphaFoldDB" id="A0A016V416"/>